<keyword evidence="2" id="KW-1185">Reference proteome</keyword>
<gene>
    <name evidence="1" type="ORF">GPUH_LOCUS23343</name>
</gene>
<dbReference type="Proteomes" id="UP000271098">
    <property type="component" value="Unassembled WGS sequence"/>
</dbReference>
<organism evidence="3">
    <name type="scientific">Gongylonema pulchrum</name>
    <dbReference type="NCBI Taxonomy" id="637853"/>
    <lineage>
        <taxon>Eukaryota</taxon>
        <taxon>Metazoa</taxon>
        <taxon>Ecdysozoa</taxon>
        <taxon>Nematoda</taxon>
        <taxon>Chromadorea</taxon>
        <taxon>Rhabditida</taxon>
        <taxon>Spirurina</taxon>
        <taxon>Spiruromorpha</taxon>
        <taxon>Spiruroidea</taxon>
        <taxon>Gongylonematidae</taxon>
        <taxon>Gongylonema</taxon>
    </lineage>
</organism>
<dbReference type="WBParaSite" id="GPUH_0002337301-mRNA-1">
    <property type="protein sequence ID" value="GPUH_0002337301-mRNA-1"/>
    <property type="gene ID" value="GPUH_0002337301"/>
</dbReference>
<dbReference type="AlphaFoldDB" id="A0A183EQV2"/>
<sequence length="94" mass="11327">MNEDIDPAIAEQRNRKERAESILNYLKNTLRDDDGRTVTRRQKLRRILSVLFHLIRIVDKDEEQYADEEGNPAASQFLVRYHKNGSFEFRYQKW</sequence>
<dbReference type="EMBL" id="UYRT01097558">
    <property type="protein sequence ID" value="VDN41345.1"/>
    <property type="molecule type" value="Genomic_DNA"/>
</dbReference>
<reference evidence="1 2" key="2">
    <citation type="submission" date="2018-11" db="EMBL/GenBank/DDBJ databases">
        <authorList>
            <consortium name="Pathogen Informatics"/>
        </authorList>
    </citation>
    <scope>NUCLEOTIDE SEQUENCE [LARGE SCALE GENOMIC DNA]</scope>
</reference>
<evidence type="ECO:0000313" key="2">
    <source>
        <dbReference type="Proteomes" id="UP000271098"/>
    </source>
</evidence>
<protein>
    <submittedName>
        <fullName evidence="3">BHLH domain-containing protein</fullName>
    </submittedName>
</protein>
<proteinExistence type="predicted"/>
<accession>A0A183EQV2</accession>
<reference evidence="3" key="1">
    <citation type="submission" date="2016-06" db="UniProtKB">
        <authorList>
            <consortium name="WormBaseParasite"/>
        </authorList>
    </citation>
    <scope>IDENTIFICATION</scope>
</reference>
<name>A0A183EQV2_9BILA</name>
<evidence type="ECO:0000313" key="3">
    <source>
        <dbReference type="WBParaSite" id="GPUH_0002337301-mRNA-1"/>
    </source>
</evidence>
<evidence type="ECO:0000313" key="1">
    <source>
        <dbReference type="EMBL" id="VDN41345.1"/>
    </source>
</evidence>